<dbReference type="AlphaFoldDB" id="A0A5B7ZYL6"/>
<keyword evidence="4" id="KW-1185">Reference proteome</keyword>
<name>A0A5B7ZYL6_9BACT</name>
<reference evidence="3 4" key="1">
    <citation type="submission" date="2019-06" db="EMBL/GenBank/DDBJ databases">
        <authorList>
            <person name="Srinivasan S."/>
        </authorList>
    </citation>
    <scope>NUCLEOTIDE SEQUENCE [LARGE SCALE GENOMIC DNA]</scope>
    <source>
        <strain evidence="3 4">17J68-5</strain>
    </source>
</reference>
<accession>A0A5B7ZYL6</accession>
<protein>
    <submittedName>
        <fullName evidence="3">PorT family protein</fullName>
    </submittedName>
</protein>
<dbReference type="Pfam" id="PF13568">
    <property type="entry name" value="OMP_b-brl_2"/>
    <property type="match status" value="1"/>
</dbReference>
<dbReference type="InterPro" id="IPR011250">
    <property type="entry name" value="OMP/PagP_B-barrel"/>
</dbReference>
<organism evidence="3 4">
    <name type="scientific">Hymenobacter jejuensis</name>
    <dbReference type="NCBI Taxonomy" id="2502781"/>
    <lineage>
        <taxon>Bacteria</taxon>
        <taxon>Pseudomonadati</taxon>
        <taxon>Bacteroidota</taxon>
        <taxon>Cytophagia</taxon>
        <taxon>Cytophagales</taxon>
        <taxon>Hymenobacteraceae</taxon>
        <taxon>Hymenobacter</taxon>
    </lineage>
</organism>
<dbReference type="OrthoDB" id="947434at2"/>
<evidence type="ECO:0000313" key="3">
    <source>
        <dbReference type="EMBL" id="QDA60108.1"/>
    </source>
</evidence>
<feature type="domain" description="Outer membrane protein beta-barrel" evidence="2">
    <location>
        <begin position="53"/>
        <end position="241"/>
    </location>
</feature>
<dbReference type="Proteomes" id="UP000305398">
    <property type="component" value="Chromosome"/>
</dbReference>
<evidence type="ECO:0000256" key="1">
    <source>
        <dbReference type="SAM" id="SignalP"/>
    </source>
</evidence>
<dbReference type="RefSeq" id="WP_139515286.1">
    <property type="nucleotide sequence ID" value="NZ_CP040896.1"/>
</dbReference>
<sequence length="261" mass="28133">MNTISKFGRLAAATLLSFVSITAAQAQVQKHRVPAYNGPQYESRATYQRPVSQSSIGTANGVQFGIRAGVNVADWSGDAVQSVMNVTEYTNGAVTKQTKPGFHAGVYATLPLGPHFAIEPGVLYSEKGTELSGRIPLQQFDFLNAKVTATSRMTYIDVPLVAKAYLTPGLYIYAGPQASFLVSNKVRVNASALGFSAFKQDFDVKNQFRPVDFSATGGIGYQFESGFGLSAGYDYGLTSLDKNNNFDAKNRVVKASLNFSF</sequence>
<gene>
    <name evidence="3" type="ORF">FHG12_08305</name>
</gene>
<feature type="chain" id="PRO_5023095687" evidence="1">
    <location>
        <begin position="27"/>
        <end position="261"/>
    </location>
</feature>
<keyword evidence="1" id="KW-0732">Signal</keyword>
<evidence type="ECO:0000313" key="4">
    <source>
        <dbReference type="Proteomes" id="UP000305398"/>
    </source>
</evidence>
<dbReference type="KEGG" id="hyj:FHG12_08305"/>
<dbReference type="EMBL" id="CP040896">
    <property type="protein sequence ID" value="QDA60108.1"/>
    <property type="molecule type" value="Genomic_DNA"/>
</dbReference>
<proteinExistence type="predicted"/>
<evidence type="ECO:0000259" key="2">
    <source>
        <dbReference type="Pfam" id="PF13568"/>
    </source>
</evidence>
<feature type="signal peptide" evidence="1">
    <location>
        <begin position="1"/>
        <end position="26"/>
    </location>
</feature>
<dbReference type="SUPFAM" id="SSF56925">
    <property type="entry name" value="OMPA-like"/>
    <property type="match status" value="1"/>
</dbReference>
<dbReference type="InterPro" id="IPR025665">
    <property type="entry name" value="Beta-barrel_OMP_2"/>
</dbReference>